<feature type="transmembrane region" description="Helical" evidence="1">
    <location>
        <begin position="12"/>
        <end position="30"/>
    </location>
</feature>
<organism evidence="2 3">
    <name type="scientific">Cuspidothrix issatschenkoi CHARLIE-1</name>
    <dbReference type="NCBI Taxonomy" id="2052836"/>
    <lineage>
        <taxon>Bacteria</taxon>
        <taxon>Bacillati</taxon>
        <taxon>Cyanobacteriota</taxon>
        <taxon>Cyanophyceae</taxon>
        <taxon>Nostocales</taxon>
        <taxon>Aphanizomenonaceae</taxon>
        <taxon>Cuspidothrix</taxon>
    </lineage>
</organism>
<keyword evidence="3" id="KW-1185">Reference proteome</keyword>
<accession>A0A2S6CSU9</accession>
<proteinExistence type="predicted"/>
<dbReference type="EMBL" id="PGEM01000096">
    <property type="protein sequence ID" value="PPJ62799.1"/>
    <property type="molecule type" value="Genomic_DNA"/>
</dbReference>
<evidence type="ECO:0000313" key="2">
    <source>
        <dbReference type="EMBL" id="PPJ62799.1"/>
    </source>
</evidence>
<protein>
    <recommendedName>
        <fullName evidence="4">DUF3122 domain-containing protein</fullName>
    </recommendedName>
</protein>
<dbReference type="RefSeq" id="WP_104388366.1">
    <property type="nucleotide sequence ID" value="NZ_PGEM01000096.1"/>
</dbReference>
<reference evidence="2 3" key="1">
    <citation type="submission" date="2018-02" db="EMBL/GenBank/DDBJ databases">
        <title>Discovery of a pederin family compound in a non-symbiotic bloom-forming cyanobacterium.</title>
        <authorList>
            <person name="Kust A."/>
            <person name="Mares J."/>
            <person name="Jokela J."/>
            <person name="Urajova P."/>
            <person name="Hajek J."/>
            <person name="Saurav K."/>
            <person name="Voracova K."/>
            <person name="Fewer D.P."/>
            <person name="Haapaniemi E."/>
            <person name="Permi P."/>
            <person name="Rehakova K."/>
            <person name="Sivonen K."/>
            <person name="Hrouzek P."/>
        </authorList>
    </citation>
    <scope>NUCLEOTIDE SEQUENCE [LARGE SCALE GENOMIC DNA]</scope>
    <source>
        <strain evidence="2 3">CHARLIE-1</strain>
    </source>
</reference>
<evidence type="ECO:0000256" key="1">
    <source>
        <dbReference type="SAM" id="Phobius"/>
    </source>
</evidence>
<dbReference type="Proteomes" id="UP000239589">
    <property type="component" value="Unassembled WGS sequence"/>
</dbReference>
<dbReference type="OrthoDB" id="463245at2"/>
<name>A0A2S6CSU9_9CYAN</name>
<keyword evidence="1" id="KW-0812">Transmembrane</keyword>
<keyword evidence="1" id="KW-0472">Membrane</keyword>
<gene>
    <name evidence="2" type="ORF">CUN59_13705</name>
</gene>
<dbReference type="Pfam" id="PF11320">
    <property type="entry name" value="DUF3122"/>
    <property type="match status" value="1"/>
</dbReference>
<comment type="caution">
    <text evidence="2">The sequence shown here is derived from an EMBL/GenBank/DDBJ whole genome shotgun (WGS) entry which is preliminary data.</text>
</comment>
<dbReference type="AlphaFoldDB" id="A0A2S6CSU9"/>
<evidence type="ECO:0008006" key="4">
    <source>
        <dbReference type="Google" id="ProtNLM"/>
    </source>
</evidence>
<sequence>MLHLIYKKFGHIFTVGILTTVIFLGLGSFTCQSAIAQHSLVIGVVTKIEETSGEVLYRSQTKLDDNLGKVWQVVLFKQAYPGEKSNINLRLVGFPGSVELIHPQPLRITSKTGQNWKASDIFLDEAPAPTIGQYDLTEILPQLPIEVLTLAIPLPGDKSINISVPIKVVKEWKLLITNEQGS</sequence>
<evidence type="ECO:0000313" key="3">
    <source>
        <dbReference type="Proteomes" id="UP000239589"/>
    </source>
</evidence>
<keyword evidence="1" id="KW-1133">Transmembrane helix</keyword>
<dbReference type="InterPro" id="IPR021469">
    <property type="entry name" value="DUF3122"/>
</dbReference>